<dbReference type="GO" id="GO:1900376">
    <property type="term" value="P:regulation of secondary metabolite biosynthetic process"/>
    <property type="evidence" value="ECO:0007669"/>
    <property type="project" value="TreeGrafter"/>
</dbReference>
<dbReference type="Gene3D" id="1.10.10.10">
    <property type="entry name" value="Winged helix-like DNA-binding domain superfamily/Winged helix DNA-binding domain"/>
    <property type="match status" value="1"/>
</dbReference>
<dbReference type="Gene3D" id="3.30.1490.190">
    <property type="match status" value="1"/>
</dbReference>
<keyword evidence="2" id="KW-0678">Repressor</keyword>
<evidence type="ECO:0000256" key="4">
    <source>
        <dbReference type="ARBA" id="ARBA00023015"/>
    </source>
</evidence>
<name>A0A399EGB9_9DEIN</name>
<comment type="caution">
    <text evidence="9">The sequence shown here is derived from an EMBL/GenBank/DDBJ whole genome shotgun (WGS) entry which is preliminary data.</text>
</comment>
<dbReference type="CDD" id="cd07153">
    <property type="entry name" value="Fur_like"/>
    <property type="match status" value="1"/>
</dbReference>
<evidence type="ECO:0000256" key="7">
    <source>
        <dbReference type="PIRSR" id="PIRSR602481-1"/>
    </source>
</evidence>
<evidence type="ECO:0000256" key="3">
    <source>
        <dbReference type="ARBA" id="ARBA00022833"/>
    </source>
</evidence>
<dbReference type="PANTHER" id="PTHR33202">
    <property type="entry name" value="ZINC UPTAKE REGULATION PROTEIN"/>
    <property type="match status" value="1"/>
</dbReference>
<sequence>MERSTRQRQAIRAALREANRPLSPGEILEYARQQVPGLGIATVYRTINALVEEGSVVAVELPGEAARYEMAGKSHHHHFHCTSCGKVFELMGCPGDLSWLVPPGFHAEKHEIVLYGSCPNCPGA</sequence>
<keyword evidence="3 7" id="KW-0862">Zinc</keyword>
<proteinExistence type="inferred from homology"/>
<evidence type="ECO:0000256" key="2">
    <source>
        <dbReference type="ARBA" id="ARBA00022491"/>
    </source>
</evidence>
<evidence type="ECO:0000256" key="1">
    <source>
        <dbReference type="ARBA" id="ARBA00007957"/>
    </source>
</evidence>
<dbReference type="GO" id="GO:0003700">
    <property type="term" value="F:DNA-binding transcription factor activity"/>
    <property type="evidence" value="ECO:0007669"/>
    <property type="project" value="InterPro"/>
</dbReference>
<evidence type="ECO:0000256" key="8">
    <source>
        <dbReference type="PIRSR" id="PIRSR602481-2"/>
    </source>
</evidence>
<feature type="binding site" evidence="7">
    <location>
        <position position="118"/>
    </location>
    <ligand>
        <name>Zn(2+)</name>
        <dbReference type="ChEBI" id="CHEBI:29105"/>
    </ligand>
</feature>
<dbReference type="GO" id="GO:0000976">
    <property type="term" value="F:transcription cis-regulatory region binding"/>
    <property type="evidence" value="ECO:0007669"/>
    <property type="project" value="TreeGrafter"/>
</dbReference>
<dbReference type="Pfam" id="PF01475">
    <property type="entry name" value="FUR"/>
    <property type="match status" value="1"/>
</dbReference>
<dbReference type="GO" id="GO:0008270">
    <property type="term" value="F:zinc ion binding"/>
    <property type="evidence" value="ECO:0007669"/>
    <property type="project" value="TreeGrafter"/>
</dbReference>
<gene>
    <name evidence="9" type="primary">zur</name>
    <name evidence="9" type="ORF">Mrose_03325</name>
</gene>
<comment type="cofactor">
    <cofactor evidence="8">
        <name>Mn(2+)</name>
        <dbReference type="ChEBI" id="CHEBI:29035"/>
    </cofactor>
    <cofactor evidence="8">
        <name>Fe(2+)</name>
        <dbReference type="ChEBI" id="CHEBI:29033"/>
    </cofactor>
    <text evidence="8">Binds 1 Mn(2+) or Fe(2+) ion per subunit.</text>
</comment>
<feature type="binding site" evidence="8">
    <location>
        <position position="110"/>
    </location>
    <ligand>
        <name>Fe cation</name>
        <dbReference type="ChEBI" id="CHEBI:24875"/>
    </ligand>
</feature>
<dbReference type="EMBL" id="QWLA01000099">
    <property type="protein sequence ID" value="RIH82613.1"/>
    <property type="molecule type" value="Genomic_DNA"/>
</dbReference>
<dbReference type="PANTHER" id="PTHR33202:SF22">
    <property type="entry name" value="HYDROGEN PEROXIDE SENSITIVE REPRESSOR"/>
    <property type="match status" value="1"/>
</dbReference>
<evidence type="ECO:0000256" key="5">
    <source>
        <dbReference type="ARBA" id="ARBA00023125"/>
    </source>
</evidence>
<dbReference type="InterPro" id="IPR036390">
    <property type="entry name" value="WH_DNA-bd_sf"/>
</dbReference>
<comment type="similarity">
    <text evidence="1">Belongs to the Fur family.</text>
</comment>
<dbReference type="OrthoDB" id="8659436at2"/>
<keyword evidence="4" id="KW-0805">Transcription regulation</keyword>
<protein>
    <submittedName>
        <fullName evidence="9">Zinc-specific metallo-regulatory protein</fullName>
    </submittedName>
</protein>
<feature type="binding site" evidence="7">
    <location>
        <position position="81"/>
    </location>
    <ligand>
        <name>Zn(2+)</name>
        <dbReference type="ChEBI" id="CHEBI:29105"/>
    </ligand>
</feature>
<feature type="binding site" evidence="8">
    <location>
        <position position="75"/>
    </location>
    <ligand>
        <name>Fe cation</name>
        <dbReference type="ChEBI" id="CHEBI:24875"/>
    </ligand>
</feature>
<dbReference type="InterPro" id="IPR043135">
    <property type="entry name" value="Fur_C"/>
</dbReference>
<keyword evidence="7" id="KW-0479">Metal-binding</keyword>
<dbReference type="SUPFAM" id="SSF46785">
    <property type="entry name" value="Winged helix' DNA-binding domain"/>
    <property type="match status" value="1"/>
</dbReference>
<organism evidence="9 10">
    <name type="scientific">Calidithermus roseus</name>
    <dbReference type="NCBI Taxonomy" id="1644118"/>
    <lineage>
        <taxon>Bacteria</taxon>
        <taxon>Thermotogati</taxon>
        <taxon>Deinococcota</taxon>
        <taxon>Deinococci</taxon>
        <taxon>Thermales</taxon>
        <taxon>Thermaceae</taxon>
        <taxon>Calidithermus</taxon>
    </lineage>
</organism>
<dbReference type="AlphaFoldDB" id="A0A399EGB9"/>
<feature type="binding site" evidence="7">
    <location>
        <position position="84"/>
    </location>
    <ligand>
        <name>Zn(2+)</name>
        <dbReference type="ChEBI" id="CHEBI:29105"/>
    </ligand>
</feature>
<keyword evidence="5" id="KW-0238">DNA-binding</keyword>
<dbReference type="Proteomes" id="UP000265341">
    <property type="component" value="Unassembled WGS sequence"/>
</dbReference>
<dbReference type="GO" id="GO:0045892">
    <property type="term" value="P:negative regulation of DNA-templated transcription"/>
    <property type="evidence" value="ECO:0007669"/>
    <property type="project" value="TreeGrafter"/>
</dbReference>
<dbReference type="InterPro" id="IPR036388">
    <property type="entry name" value="WH-like_DNA-bd_sf"/>
</dbReference>
<keyword evidence="6" id="KW-0804">Transcription</keyword>
<accession>A0A399EGB9</accession>
<reference evidence="9 10" key="1">
    <citation type="submission" date="2018-08" db="EMBL/GenBank/DDBJ databases">
        <title>Meiothermus roseus NBRC 110900 genome sequencing project.</title>
        <authorList>
            <person name="Da Costa M.S."/>
            <person name="Albuquerque L."/>
            <person name="Raposo P."/>
            <person name="Froufe H.J.C."/>
            <person name="Barroso C.S."/>
            <person name="Egas C."/>
        </authorList>
    </citation>
    <scope>NUCLEOTIDE SEQUENCE [LARGE SCALE GENOMIC DNA]</scope>
    <source>
        <strain evidence="9 10">NBRC 110900</strain>
    </source>
</reference>
<dbReference type="InterPro" id="IPR002481">
    <property type="entry name" value="FUR"/>
</dbReference>
<evidence type="ECO:0000313" key="10">
    <source>
        <dbReference type="Proteomes" id="UP000265341"/>
    </source>
</evidence>
<feature type="binding site" evidence="7">
    <location>
        <position position="121"/>
    </location>
    <ligand>
        <name>Zn(2+)</name>
        <dbReference type="ChEBI" id="CHEBI:29105"/>
    </ligand>
</feature>
<evidence type="ECO:0000313" key="9">
    <source>
        <dbReference type="EMBL" id="RIH82613.1"/>
    </source>
</evidence>
<comment type="cofactor">
    <cofactor evidence="7">
        <name>Zn(2+)</name>
        <dbReference type="ChEBI" id="CHEBI:29105"/>
    </cofactor>
    <text evidence="7">Binds 1 zinc ion per subunit.</text>
</comment>
<keyword evidence="10" id="KW-1185">Reference proteome</keyword>
<dbReference type="RefSeq" id="WP_119280227.1">
    <property type="nucleotide sequence ID" value="NZ_QWLA01000099.1"/>
</dbReference>
<evidence type="ECO:0000256" key="6">
    <source>
        <dbReference type="ARBA" id="ARBA00023163"/>
    </source>
</evidence>
<keyword evidence="8" id="KW-0408">Iron</keyword>